<keyword evidence="2" id="KW-0808">Transferase</keyword>
<dbReference type="InterPro" id="IPR016181">
    <property type="entry name" value="Acyl_CoA_acyltransferase"/>
</dbReference>
<dbReference type="InterPro" id="IPR052523">
    <property type="entry name" value="Trichothecene_AcTrans"/>
</dbReference>
<dbReference type="EMBL" id="BCSY01000029">
    <property type="protein sequence ID" value="GAS94077.1"/>
    <property type="molecule type" value="Genomic_DNA"/>
</dbReference>
<gene>
    <name evidence="2" type="ORF">RMCC_1043</name>
</gene>
<dbReference type="Pfam" id="PF00583">
    <property type="entry name" value="Acetyltransf_1"/>
    <property type="match status" value="1"/>
</dbReference>
<accession>A0A100W9D9</accession>
<dbReference type="SUPFAM" id="SSF55729">
    <property type="entry name" value="Acyl-CoA N-acyltransferases (Nat)"/>
    <property type="match status" value="1"/>
</dbReference>
<organism evidence="2 3">
    <name type="scientific">Mycolicibacterium canariasense</name>
    <name type="common">Mycobacterium canariasense</name>
    <dbReference type="NCBI Taxonomy" id="228230"/>
    <lineage>
        <taxon>Bacteria</taxon>
        <taxon>Bacillati</taxon>
        <taxon>Actinomycetota</taxon>
        <taxon>Actinomycetes</taxon>
        <taxon>Mycobacteriales</taxon>
        <taxon>Mycobacteriaceae</taxon>
        <taxon>Mycolicibacterium</taxon>
    </lineage>
</organism>
<comment type="caution">
    <text evidence="2">The sequence shown here is derived from an EMBL/GenBank/DDBJ whole genome shotgun (WGS) entry which is preliminary data.</text>
</comment>
<dbReference type="PROSITE" id="PS51186">
    <property type="entry name" value="GNAT"/>
    <property type="match status" value="1"/>
</dbReference>
<dbReference type="STRING" id="228230.RMCC_1043"/>
<dbReference type="GO" id="GO:0016747">
    <property type="term" value="F:acyltransferase activity, transferring groups other than amino-acyl groups"/>
    <property type="evidence" value="ECO:0007669"/>
    <property type="project" value="InterPro"/>
</dbReference>
<keyword evidence="3" id="KW-1185">Reference proteome</keyword>
<evidence type="ECO:0000259" key="1">
    <source>
        <dbReference type="PROSITE" id="PS51186"/>
    </source>
</evidence>
<name>A0A100W9D9_MYCCR</name>
<protein>
    <submittedName>
        <fullName evidence="2">N-acetyltransferase GCN5</fullName>
    </submittedName>
</protein>
<dbReference type="RefSeq" id="WP_062655399.1">
    <property type="nucleotide sequence ID" value="NZ_BCSY01000029.1"/>
</dbReference>
<reference evidence="3" key="2">
    <citation type="submission" date="2016-02" db="EMBL/GenBank/DDBJ databases">
        <title>Draft genome sequence of five rapidly growing Mycobacterium species.</title>
        <authorList>
            <person name="Katahira K."/>
            <person name="Gotou Y."/>
            <person name="Iida K."/>
            <person name="Ogura Y."/>
            <person name="Hayashi T."/>
        </authorList>
    </citation>
    <scope>NUCLEOTIDE SEQUENCE [LARGE SCALE GENOMIC DNA]</scope>
    <source>
        <strain evidence="3">JCM15298</strain>
    </source>
</reference>
<dbReference type="Gene3D" id="3.40.630.30">
    <property type="match status" value="1"/>
</dbReference>
<dbReference type="PANTHER" id="PTHR42791:SF1">
    <property type="entry name" value="N-ACETYLTRANSFERASE DOMAIN-CONTAINING PROTEIN"/>
    <property type="match status" value="1"/>
</dbReference>
<evidence type="ECO:0000313" key="2">
    <source>
        <dbReference type="EMBL" id="GAS94077.1"/>
    </source>
</evidence>
<evidence type="ECO:0000313" key="3">
    <source>
        <dbReference type="Proteomes" id="UP000069443"/>
    </source>
</evidence>
<reference evidence="3" key="1">
    <citation type="journal article" date="2016" name="Genome Announc.">
        <title>Draft Genome Sequences of Five Rapidly Growing Mycobacterium Species, M. thermoresistibile, M. fortuitum subsp. acetamidolyticum, M. canariasense, M. brisbanense, and M. novocastrense.</title>
        <authorList>
            <person name="Katahira K."/>
            <person name="Ogura Y."/>
            <person name="Gotoh Y."/>
            <person name="Hayashi T."/>
        </authorList>
    </citation>
    <scope>NUCLEOTIDE SEQUENCE [LARGE SCALE GENOMIC DNA]</scope>
    <source>
        <strain evidence="3">JCM15298</strain>
    </source>
</reference>
<dbReference type="Proteomes" id="UP000069443">
    <property type="component" value="Unassembled WGS sequence"/>
</dbReference>
<dbReference type="OrthoDB" id="7057833at2"/>
<sequence length="229" mass="25113">MSDIEVRPAVRADIGELSKVLGRAFYDDPVMAWMLPDPVARRRKLHRVFAALTRHHHLSRGGVEVASAVPTSGVKSAVPTIGVTSAVPTSGVTSAVPSIGACALWDPPGRWQHTTVEELRAAPGLLLTFGRTLRRGQQVSELMKRHHPEEPHWYLAVIGSDPTVRGSGQGQALMRSRLDRCDAEHAPAYLESSNPANIGYYQRFGFEVTGEITLPDGGPSLWPMWRQPR</sequence>
<dbReference type="AlphaFoldDB" id="A0A100W9D9"/>
<feature type="domain" description="N-acetyltransferase" evidence="1">
    <location>
        <begin position="87"/>
        <end position="229"/>
    </location>
</feature>
<dbReference type="PANTHER" id="PTHR42791">
    <property type="entry name" value="GNAT FAMILY ACETYLTRANSFERASE"/>
    <property type="match status" value="1"/>
</dbReference>
<proteinExistence type="predicted"/>
<dbReference type="InterPro" id="IPR000182">
    <property type="entry name" value="GNAT_dom"/>
</dbReference>